<dbReference type="RefSeq" id="WP_182387749.1">
    <property type="nucleotide sequence ID" value="NZ_JACGDG010000045.1"/>
</dbReference>
<comment type="caution">
    <text evidence="1">The sequence shown here is derived from an EMBL/GenBank/DDBJ whole genome shotgun (WGS) entry which is preliminary data.</text>
</comment>
<dbReference type="AlphaFoldDB" id="A0A7W2L6I3"/>
<gene>
    <name evidence="1" type="ORF">H4C47_26965</name>
</gene>
<sequence>MANGLEVYGADGRLLVNMTMSISQHQGEVVTNAANGAVAMPALPAGKQRFYIVVTLVDTQQWKGKKPGVTVSGNTLSWQYQHSTWFGQSSANCRIYYGYY</sequence>
<name>A0A7W2L6I3_PSEPU</name>
<reference evidence="1 2" key="1">
    <citation type="submission" date="2020-07" db="EMBL/GenBank/DDBJ databases">
        <title>Diversity of carbapenemase encoding genes among Pseudomonas putida group clinical isolates in a tertiary Brazilian hospital.</title>
        <authorList>
            <person name="Alberto-Lei F."/>
            <person name="Nodari C.S."/>
            <person name="Streling A.P."/>
            <person name="Paulino J.T."/>
            <person name="Bessa-Neto F.O."/>
            <person name="Cayo R."/>
            <person name="Gales A.C."/>
        </authorList>
    </citation>
    <scope>NUCLEOTIDE SEQUENCE [LARGE SCALE GENOMIC DNA]</scope>
    <source>
        <strain evidence="1 2">12464</strain>
    </source>
</reference>
<dbReference type="Proteomes" id="UP000553948">
    <property type="component" value="Unassembled WGS sequence"/>
</dbReference>
<evidence type="ECO:0000313" key="1">
    <source>
        <dbReference type="EMBL" id="MBA6119343.1"/>
    </source>
</evidence>
<organism evidence="1 2">
    <name type="scientific">Pseudomonas putida</name>
    <name type="common">Arthrobacter siderocapsulatus</name>
    <dbReference type="NCBI Taxonomy" id="303"/>
    <lineage>
        <taxon>Bacteria</taxon>
        <taxon>Pseudomonadati</taxon>
        <taxon>Pseudomonadota</taxon>
        <taxon>Gammaproteobacteria</taxon>
        <taxon>Pseudomonadales</taxon>
        <taxon>Pseudomonadaceae</taxon>
        <taxon>Pseudomonas</taxon>
    </lineage>
</organism>
<protein>
    <submittedName>
        <fullName evidence="1">Uncharacterized protein</fullName>
    </submittedName>
</protein>
<evidence type="ECO:0000313" key="2">
    <source>
        <dbReference type="Proteomes" id="UP000553948"/>
    </source>
</evidence>
<dbReference type="EMBL" id="JACGDG010000045">
    <property type="protein sequence ID" value="MBA6119343.1"/>
    <property type="molecule type" value="Genomic_DNA"/>
</dbReference>
<accession>A0A7W2L6I3</accession>
<proteinExistence type="predicted"/>